<feature type="compositionally biased region" description="Acidic residues" evidence="1">
    <location>
        <begin position="264"/>
        <end position="284"/>
    </location>
</feature>
<dbReference type="SUPFAM" id="SSF63748">
    <property type="entry name" value="Tudor/PWWP/MBT"/>
    <property type="match status" value="1"/>
</dbReference>
<dbReference type="OrthoDB" id="1914593at2759"/>
<organism evidence="2 3">
    <name type="scientific">Coptis chinensis</name>
    <dbReference type="NCBI Taxonomy" id="261450"/>
    <lineage>
        <taxon>Eukaryota</taxon>
        <taxon>Viridiplantae</taxon>
        <taxon>Streptophyta</taxon>
        <taxon>Embryophyta</taxon>
        <taxon>Tracheophyta</taxon>
        <taxon>Spermatophyta</taxon>
        <taxon>Magnoliopsida</taxon>
        <taxon>Ranunculales</taxon>
        <taxon>Ranunculaceae</taxon>
        <taxon>Coptidoideae</taxon>
        <taxon>Coptis</taxon>
    </lineage>
</organism>
<feature type="compositionally biased region" description="Acidic residues" evidence="1">
    <location>
        <begin position="361"/>
        <end position="391"/>
    </location>
</feature>
<evidence type="ECO:0000313" key="2">
    <source>
        <dbReference type="EMBL" id="KAF9602970.1"/>
    </source>
</evidence>
<dbReference type="PANTHER" id="PTHR10688">
    <property type="entry name" value="PWWP DOMAIN-CONTAINING PROTEIN"/>
    <property type="match status" value="1"/>
</dbReference>
<gene>
    <name evidence="2" type="ORF">IFM89_032973</name>
</gene>
<comment type="caution">
    <text evidence="2">The sequence shown here is derived from an EMBL/GenBank/DDBJ whole genome shotgun (WGS) entry which is preliminary data.</text>
</comment>
<feature type="region of interest" description="Disordered" evidence="1">
    <location>
        <begin position="361"/>
        <end position="392"/>
    </location>
</feature>
<evidence type="ECO:0000256" key="1">
    <source>
        <dbReference type="SAM" id="MobiDB-lite"/>
    </source>
</evidence>
<evidence type="ECO:0000313" key="3">
    <source>
        <dbReference type="Proteomes" id="UP000631114"/>
    </source>
</evidence>
<evidence type="ECO:0008006" key="4">
    <source>
        <dbReference type="Google" id="ProtNLM"/>
    </source>
</evidence>
<feature type="compositionally biased region" description="Acidic residues" evidence="1">
    <location>
        <begin position="221"/>
        <end position="256"/>
    </location>
</feature>
<accession>A0A835HNW3</accession>
<proteinExistence type="predicted"/>
<dbReference type="Proteomes" id="UP000631114">
    <property type="component" value="Unassembled WGS sequence"/>
</dbReference>
<feature type="region of interest" description="Disordered" evidence="1">
    <location>
        <begin position="221"/>
        <end position="292"/>
    </location>
</feature>
<reference evidence="2 3" key="1">
    <citation type="submission" date="2020-10" db="EMBL/GenBank/DDBJ databases">
        <title>The Coptis chinensis genome and diversification of protoberbering-type alkaloids.</title>
        <authorList>
            <person name="Wang B."/>
            <person name="Shu S."/>
            <person name="Song C."/>
            <person name="Liu Y."/>
        </authorList>
    </citation>
    <scope>NUCLEOTIDE SEQUENCE [LARGE SCALE GENOMIC DNA]</scope>
    <source>
        <strain evidence="2">HL-2020</strain>
        <tissue evidence="2">Leaf</tissue>
    </source>
</reference>
<sequence>MMNISHKRKRGSQEISRVSNSKKRYIVYDDVAEGSASSSDIVWAKANNSNTYWPGSIIKRVNGKLLVSFFDCKTTNWIYDSEIRYFENNYMPIMLDIGGMKLRNAIDCALNEFVNRLTLEYSCACENDGNQGRGGLVKKVFEPIQALAFVCRMAVSPFFDGVDSVGVIKGVAQVNAFRRCVFLKRDWIYRDTMRIEESVGDSEADLGTYMEDERGCSVAQEVEDCEEEEFSEGEGYSEEEEEEEKVVEEFSEEELEQEKVVEEHSEEEEEQEKVVEEFSEEEGEFSNKVDTEPVKSSAIISKEDTKRPIKELSSIERSQVSIEKVSQSLEALAFVHKMDYAEEVSQPLEALAFVHKMDYAEEEEFSEEEKEEEVSAEEPEEEELFDEEEEFSDKVDTELENVGSVICNEDSMKPPGEQYFIGRSHISTKKVFQPLEALTFEEEEEEEFPDKIDSELVKSCSVICNDSKKPLEEEHFIERSHISTKKVFQPLEALTFVHGMTYYEEKKLSEEEEKEEEEFSEEEEPEEEDTFEEEEADVFDKLETELVRSGSLVCKEDSMKLLEEQSYIERSQVSIKKVFQPLETLACVRRLAVCPWADKVDTVAVVEAAAQVIAFRCYVYTKSDWTYQKRMRVYESTDESETNLKSIVLEDEQMCRTQEVRFSYDKEEKNHKPLVEQINRGAVNCKKSRENGLNEILRHLYCLALDPFYSGVKRFGVKYSDSMCQKILSYRELVYQKDLDLVPLNHSSYCNHVAETKKPQKVFGESSISCLSNCSVNVVVKGKIGVANDDRTERVQHNKKAKVEEKRQDVKVSCSRSNGEDVVEPVGRDVVDLLGNTPGHNDEYESIKRQKVSPVDTVIGSLEGSTKTQHRANTTLGYYGSQKSKLSSHVQENHVNINPCDEAGIDGRSVDLNVNCRSSCVLNTFPGETVFEDFIRTQCEDRLGVATIQSALLPNLTSKQSDLHFNVGTEVNSSKKELSLVIESGGSSEGNGRLSQQLAVDISINSEQPNTFYPLNILNTSHSPVVSPAPSRNAQFQSSKTDIKAECFTTLNMMFPKNFKLPSKDDLVKRFRSFGPLDSSETKVYSNMGSAQVVFLHHFDAEAAWHCAKTNKIFTGGADIRFWLGRQGHSRRGTNNIPTPSSFPTTGASISNMKSCIGVSNPQGMKDSTKPHRVKFLSDSKDVPSVPLEPKHGTCTGFGSCKYSKDVGPDISPQMLVLLEKCNDMVSEIKDNLGLQSFYTLLTHNFWETANLDDG</sequence>
<name>A0A835HNW3_9MAGN</name>
<keyword evidence="3" id="KW-1185">Reference proteome</keyword>
<dbReference type="AlphaFoldDB" id="A0A835HNW3"/>
<dbReference type="EMBL" id="JADFTS010000006">
    <property type="protein sequence ID" value="KAF9602970.1"/>
    <property type="molecule type" value="Genomic_DNA"/>
</dbReference>
<protein>
    <recommendedName>
        <fullName evidence="4">PWWP domain-containing protein</fullName>
    </recommendedName>
</protein>
<dbReference type="PANTHER" id="PTHR10688:SF2">
    <property type="entry name" value="PWWP DOMAIN-CONTAINING PROTEIN"/>
    <property type="match status" value="1"/>
</dbReference>
<dbReference type="CDD" id="cd05162">
    <property type="entry name" value="PWWP"/>
    <property type="match status" value="1"/>
</dbReference>
<dbReference type="InterPro" id="IPR052657">
    <property type="entry name" value="PDP_family_Arabidopsis"/>
</dbReference>
<feature type="compositionally biased region" description="Acidic residues" evidence="1">
    <location>
        <begin position="510"/>
        <end position="535"/>
    </location>
</feature>
<feature type="region of interest" description="Disordered" evidence="1">
    <location>
        <begin position="506"/>
        <end position="535"/>
    </location>
</feature>
<dbReference type="Gene3D" id="2.30.30.140">
    <property type="match status" value="1"/>
</dbReference>